<dbReference type="InterPro" id="IPR016024">
    <property type="entry name" value="ARM-type_fold"/>
</dbReference>
<dbReference type="SUPFAM" id="SSF48371">
    <property type="entry name" value="ARM repeat"/>
    <property type="match status" value="1"/>
</dbReference>
<dbReference type="InterPro" id="IPR040016">
    <property type="entry name" value="XPO6"/>
</dbReference>
<evidence type="ECO:0000256" key="2">
    <source>
        <dbReference type="ARBA" id="ARBA00004496"/>
    </source>
</evidence>
<dbReference type="SMART" id="SM00913">
    <property type="entry name" value="IBN_N"/>
    <property type="match status" value="1"/>
</dbReference>
<gene>
    <name evidence="9" type="ORF">EB796_016694</name>
</gene>
<dbReference type="PROSITE" id="PS50166">
    <property type="entry name" value="IMPORTIN_B_NT"/>
    <property type="match status" value="1"/>
</dbReference>
<dbReference type="GO" id="GO:0005737">
    <property type="term" value="C:cytoplasm"/>
    <property type="evidence" value="ECO:0007669"/>
    <property type="project" value="UniProtKB-SubCell"/>
</dbReference>
<dbReference type="InterPro" id="IPR001494">
    <property type="entry name" value="Importin-beta_N"/>
</dbReference>
<dbReference type="InterPro" id="IPR013598">
    <property type="entry name" value="Exportin-1/Importin-b-like"/>
</dbReference>
<dbReference type="GO" id="GO:0005049">
    <property type="term" value="F:nuclear export signal receptor activity"/>
    <property type="evidence" value="ECO:0007669"/>
    <property type="project" value="InterPro"/>
</dbReference>
<dbReference type="EMBL" id="VXIV02002504">
    <property type="protein sequence ID" value="KAF6025013.1"/>
    <property type="molecule type" value="Genomic_DNA"/>
</dbReference>
<dbReference type="GO" id="GO:0006611">
    <property type="term" value="P:protein export from nucleus"/>
    <property type="evidence" value="ECO:0007669"/>
    <property type="project" value="InterPro"/>
</dbReference>
<evidence type="ECO:0000256" key="4">
    <source>
        <dbReference type="ARBA" id="ARBA00022448"/>
    </source>
</evidence>
<dbReference type="AlphaFoldDB" id="A0A7J7JGS8"/>
<comment type="similarity">
    <text evidence="3">Belongs to the exportin family.</text>
</comment>
<dbReference type="InterPro" id="IPR011989">
    <property type="entry name" value="ARM-like"/>
</dbReference>
<evidence type="ECO:0000256" key="7">
    <source>
        <dbReference type="ARBA" id="ARBA00023242"/>
    </source>
</evidence>
<dbReference type="Gene3D" id="1.25.10.10">
    <property type="entry name" value="Leucine-rich Repeat Variant"/>
    <property type="match status" value="1"/>
</dbReference>
<dbReference type="Pfam" id="PF08389">
    <property type="entry name" value="Xpo1"/>
    <property type="match status" value="1"/>
</dbReference>
<sequence length="1097" mass="126546">MRNIFNCCRLLLKQITISIKGYTRIMADESAQENLRALERLMNEFFSPATSNDRKRKIEELLNNFSQQKDSWQYCLLFIQQTTNEYVTMYALSVLETIINKQWHGMPTESKKVVRESIVNHLVKSHSRLPAFIVNKMAKLNVDIARHDWPHFYHDFLTNVLQLMQQPELAGLGLVLLQTTSEEMAQPREDLSISRKEELKGLLLESMPKILSSLCSVLDGILEKHRLLLSTTPPPSPTRHTGSLISTPNQHTGASFHTTNIFQSPINKPEAGNSLMPFDKSSHMLCTQALTCLGHLFSWIPLSTMITSNLLNTIFSFAAFGCESHHTVSTSSQGQSLGMLAMCCINELLNKNCVPADFESYLLQLFQQTFYLLKKLTKGTKKNLENLDSSFLDKFTEFIQLFVNNHLRRFESNPNFPVLEFLSLLFEYTFKPSSTDEFFACLNIWQIFIDYIKSQTRDRTSKYSSMEKYFDGIMALVRELLNKVQFKHNAEQLEELDSESLDDDGMTEMQIFISHCNDTLIPIAELVLNDVIQLVDQLFNENLQLYLNLEVFLNDPRQHTPQVASKVHHCLKDLCALMQTSARMVEYFSGSAFEDKFAQTERSIKRVAELAIYNEKMKFYSRHYTSEMVKKLVPDLIDVYAHTLATLKAYTPWIAQYYIESYHKEKGRDQCASLVTTIINCAASTVDHTWTVQLIHSILVTVRPVYLYDVPSVQQLYSKVTQGYASSLPSKTSNMLLSCLSSYLILRWPALPDSEQKWEMRTANHSAYISSLQSQFLQLKDLSSLTSNSSTAFQAKEVVLKALPSLHELIMSVNEEPKKTKDIMYNSTKEYIQLSLQLFSVYISQPDVLEKIVEFFLVLIRSLRVQMGVTVTQQTIQTFIDLFTKERIMEILNQENQTAYRIIESFLKMLELIVQEQAAAFKALLPNIISICMEHVYPLVAPKPSPEIKMTLYEVLFEILDKNWKFFYKSPVIYSFGDVKPSEPLSHQPEFIAILHAFGQSFLQSDISVFRHNLEALEKLHKKWKLYQKTIFVETMMSQFLNVLLQVLVVRSHDLLQEDIVNAVYNMASVDFALFYNKFIPAFLQEVNTIDYHRKKH</sequence>
<keyword evidence="5" id="KW-0963">Cytoplasm</keyword>
<name>A0A7J7JGS8_BUGNE</name>
<evidence type="ECO:0000259" key="8">
    <source>
        <dbReference type="PROSITE" id="PS50166"/>
    </source>
</evidence>
<dbReference type="PANTHER" id="PTHR21452">
    <property type="entry name" value="EXPORTIN-6"/>
    <property type="match status" value="1"/>
</dbReference>
<feature type="domain" description="Importin N-terminal" evidence="8">
    <location>
        <begin position="58"/>
        <end position="124"/>
    </location>
</feature>
<keyword evidence="4" id="KW-0813">Transport</keyword>
<comment type="subcellular location">
    <subcellularLocation>
        <location evidence="2">Cytoplasm</location>
    </subcellularLocation>
    <subcellularLocation>
        <location evidence="1">Nucleus</location>
    </subcellularLocation>
</comment>
<evidence type="ECO:0000313" key="10">
    <source>
        <dbReference type="Proteomes" id="UP000593567"/>
    </source>
</evidence>
<dbReference type="Proteomes" id="UP000593567">
    <property type="component" value="Unassembled WGS sequence"/>
</dbReference>
<evidence type="ECO:0000256" key="5">
    <source>
        <dbReference type="ARBA" id="ARBA00022490"/>
    </source>
</evidence>
<keyword evidence="6" id="KW-0653">Protein transport</keyword>
<proteinExistence type="inferred from homology"/>
<keyword evidence="10" id="KW-1185">Reference proteome</keyword>
<comment type="caution">
    <text evidence="9">The sequence shown here is derived from an EMBL/GenBank/DDBJ whole genome shotgun (WGS) entry which is preliminary data.</text>
</comment>
<evidence type="ECO:0000256" key="6">
    <source>
        <dbReference type="ARBA" id="ARBA00022927"/>
    </source>
</evidence>
<dbReference type="OrthoDB" id="10261013at2759"/>
<dbReference type="GO" id="GO:0005634">
    <property type="term" value="C:nucleus"/>
    <property type="evidence" value="ECO:0007669"/>
    <property type="project" value="UniProtKB-SubCell"/>
</dbReference>
<evidence type="ECO:0000256" key="1">
    <source>
        <dbReference type="ARBA" id="ARBA00004123"/>
    </source>
</evidence>
<evidence type="ECO:0000256" key="3">
    <source>
        <dbReference type="ARBA" id="ARBA00009466"/>
    </source>
</evidence>
<evidence type="ECO:0000313" key="9">
    <source>
        <dbReference type="EMBL" id="KAF6025013.1"/>
    </source>
</evidence>
<accession>A0A7J7JGS8</accession>
<protein>
    <submittedName>
        <fullName evidence="9">XPO6</fullName>
    </submittedName>
</protein>
<dbReference type="GO" id="GO:0031267">
    <property type="term" value="F:small GTPase binding"/>
    <property type="evidence" value="ECO:0007669"/>
    <property type="project" value="InterPro"/>
</dbReference>
<dbReference type="PANTHER" id="PTHR21452:SF4">
    <property type="entry name" value="EXPORTIN-6"/>
    <property type="match status" value="1"/>
</dbReference>
<keyword evidence="7" id="KW-0539">Nucleus</keyword>
<organism evidence="9 10">
    <name type="scientific">Bugula neritina</name>
    <name type="common">Brown bryozoan</name>
    <name type="synonym">Sertularia neritina</name>
    <dbReference type="NCBI Taxonomy" id="10212"/>
    <lineage>
        <taxon>Eukaryota</taxon>
        <taxon>Metazoa</taxon>
        <taxon>Spiralia</taxon>
        <taxon>Lophotrochozoa</taxon>
        <taxon>Bryozoa</taxon>
        <taxon>Gymnolaemata</taxon>
        <taxon>Cheilostomatida</taxon>
        <taxon>Flustrina</taxon>
        <taxon>Buguloidea</taxon>
        <taxon>Bugulidae</taxon>
        <taxon>Bugula</taxon>
    </lineage>
</organism>
<dbReference type="Pfam" id="PF03810">
    <property type="entry name" value="IBN_N"/>
    <property type="match status" value="1"/>
</dbReference>
<reference evidence="9" key="1">
    <citation type="submission" date="2020-06" db="EMBL/GenBank/DDBJ databases">
        <title>Draft genome of Bugula neritina, a colonial animal packing powerful symbionts and potential medicines.</title>
        <authorList>
            <person name="Rayko M."/>
        </authorList>
    </citation>
    <scope>NUCLEOTIDE SEQUENCE [LARGE SCALE GENOMIC DNA]</scope>
    <source>
        <strain evidence="9">Kwan_BN1</strain>
    </source>
</reference>